<dbReference type="InterPro" id="IPR020210">
    <property type="entry name" value="Uncharacterised_YpbF_TM"/>
</dbReference>
<keyword evidence="1" id="KW-0812">Transmembrane</keyword>
<proteinExistence type="predicted"/>
<reference evidence="2 3" key="1">
    <citation type="journal article" date="2019" name="Int. J. Syst. Evol. Microbiol.">
        <title>The Global Catalogue of Microorganisms (GCM) 10K type strain sequencing project: providing services to taxonomists for standard genome sequencing and annotation.</title>
        <authorList>
            <consortium name="The Broad Institute Genomics Platform"/>
            <consortium name="The Broad Institute Genome Sequencing Center for Infectious Disease"/>
            <person name="Wu L."/>
            <person name="Ma J."/>
        </authorList>
    </citation>
    <scope>NUCLEOTIDE SEQUENCE [LARGE SCALE GENOMIC DNA]</scope>
    <source>
        <strain evidence="2 3">JCM 9731</strain>
    </source>
</reference>
<protein>
    <recommendedName>
        <fullName evidence="4">YpbF</fullName>
    </recommendedName>
</protein>
<evidence type="ECO:0008006" key="4">
    <source>
        <dbReference type="Google" id="ProtNLM"/>
    </source>
</evidence>
<evidence type="ECO:0000256" key="1">
    <source>
        <dbReference type="SAM" id="Phobius"/>
    </source>
</evidence>
<dbReference type="EMBL" id="BAAADJ010000064">
    <property type="protein sequence ID" value="GAA0347189.1"/>
    <property type="molecule type" value="Genomic_DNA"/>
</dbReference>
<evidence type="ECO:0000313" key="2">
    <source>
        <dbReference type="EMBL" id="GAA0347189.1"/>
    </source>
</evidence>
<organism evidence="2 3">
    <name type="scientific">Bacillus carboniphilus</name>
    <dbReference type="NCBI Taxonomy" id="86663"/>
    <lineage>
        <taxon>Bacteria</taxon>
        <taxon>Bacillati</taxon>
        <taxon>Bacillota</taxon>
        <taxon>Bacilli</taxon>
        <taxon>Bacillales</taxon>
        <taxon>Bacillaceae</taxon>
        <taxon>Bacillus</taxon>
    </lineage>
</organism>
<name>A0ABN0WUP6_9BACI</name>
<gene>
    <name evidence="2" type="ORF">GCM10008967_41980</name>
</gene>
<sequence length="152" mass="18485">MEPSIIKIGDWTDQATKQLLQLAVNKKRKFEKYKRYHLYAVWLTMFSAFFTLLYLFRVVIEPYSDSFQIMISAFVESSFHLYLLILVGGFYGGMNFYKKKKTKAEDEYHALRREIVDRSKDLWKKEEAWHKRHLVYDMMKKEFDINLYHETK</sequence>
<feature type="transmembrane region" description="Helical" evidence="1">
    <location>
        <begin position="36"/>
        <end position="59"/>
    </location>
</feature>
<keyword evidence="3" id="KW-1185">Reference proteome</keyword>
<evidence type="ECO:0000313" key="3">
    <source>
        <dbReference type="Proteomes" id="UP001500782"/>
    </source>
</evidence>
<dbReference type="Pfam" id="PF10864">
    <property type="entry name" value="DUF2663"/>
    <property type="match status" value="1"/>
</dbReference>
<keyword evidence="1" id="KW-0472">Membrane</keyword>
<dbReference type="Proteomes" id="UP001500782">
    <property type="component" value="Unassembled WGS sequence"/>
</dbReference>
<keyword evidence="1" id="KW-1133">Transmembrane helix</keyword>
<accession>A0ABN0WUP6</accession>
<comment type="caution">
    <text evidence="2">The sequence shown here is derived from an EMBL/GenBank/DDBJ whole genome shotgun (WGS) entry which is preliminary data.</text>
</comment>
<dbReference type="RefSeq" id="WP_343803815.1">
    <property type="nucleotide sequence ID" value="NZ_BAAADJ010000064.1"/>
</dbReference>
<feature type="transmembrane region" description="Helical" evidence="1">
    <location>
        <begin position="79"/>
        <end position="97"/>
    </location>
</feature>